<feature type="domain" description="Ammonium transporter AmtB-like" evidence="11">
    <location>
        <begin position="47"/>
        <end position="388"/>
    </location>
</feature>
<keyword evidence="4" id="KW-1003">Cell membrane</keyword>
<dbReference type="Proteomes" id="UP000694522">
    <property type="component" value="Unplaced"/>
</dbReference>
<evidence type="ECO:0000256" key="8">
    <source>
        <dbReference type="ARBA" id="ARBA00023177"/>
    </source>
</evidence>
<evidence type="ECO:0000313" key="12">
    <source>
        <dbReference type="Ensembl" id="ENSACOP00000019376.1"/>
    </source>
</evidence>
<evidence type="ECO:0000256" key="1">
    <source>
        <dbReference type="ARBA" id="ARBA00004651"/>
    </source>
</evidence>
<evidence type="ECO:0000259" key="11">
    <source>
        <dbReference type="Pfam" id="PF00909"/>
    </source>
</evidence>
<feature type="transmembrane region" description="Helical" evidence="10">
    <location>
        <begin position="65"/>
        <end position="86"/>
    </location>
</feature>
<dbReference type="InterPro" id="IPR002229">
    <property type="entry name" value="RhesusRHD"/>
</dbReference>
<feature type="transmembrane region" description="Helical" evidence="10">
    <location>
        <begin position="195"/>
        <end position="212"/>
    </location>
</feature>
<dbReference type="InterPro" id="IPR024041">
    <property type="entry name" value="NH4_transpt_AmtB-like_dom"/>
</dbReference>
<keyword evidence="13" id="KW-1185">Reference proteome</keyword>
<dbReference type="SUPFAM" id="SSF111352">
    <property type="entry name" value="Ammonium transporter"/>
    <property type="match status" value="1"/>
</dbReference>
<name>A0A8B9J0Q1_9PSIT</name>
<dbReference type="Gene3D" id="1.10.3430.10">
    <property type="entry name" value="Ammonium transporter AmtB like domains"/>
    <property type="match status" value="1"/>
</dbReference>
<dbReference type="PRINTS" id="PR00342">
    <property type="entry name" value="RHESUSRHD"/>
</dbReference>
<keyword evidence="7 10" id="KW-0472">Membrane</keyword>
<dbReference type="PANTHER" id="PTHR11730:SF42">
    <property type="entry name" value="AMMONIUM TRANSPORTER RH TYPE B"/>
    <property type="match status" value="1"/>
</dbReference>
<keyword evidence="3" id="KW-0813">Transport</keyword>
<sequence>MKGVAQSHCRGLQRTALPPSSTIWGAQVNHPAASPPPGFRDVHLQTLLGFGFLMAFLSRYGPGSVAISILVVAFAIQWAVLLQGFLHQFWNGKIHMGAQSMVRADFGAAATLISTGAVLGRVNPAQTLLLTLLGVTLFTLNEYTLLSLLGVSDSGGSVTVHTFGAYFGLMVSRTLHQPHREQWEEQQGTGQQPDVFAAVGTICLWIFWPSFTSTTTAHSSAEPWVVLNTYFSMAASTMATFILSPVLYEESTLRMVQIQDATVAGAAVMGMAGEMLVTPFGALIAGFLAGLIPPLGFRFLTPFLRSRLKIQDTCGVHNVHGLPGVLGALLGTLLAALATADAYGGRLELVFPLVARGSRTRMEQALLQLSALPLSLLLAALGGCLTGELCLGVGAALGAGEAAPALSSALPLDVRGSPARGAGPGPLPRSGSRLSASSGVVLRMKGLRSAPANRYLQNTEVKLGKNGVRGGRSSIQGGRAS</sequence>
<protein>
    <submittedName>
        <fullName evidence="12">Rh family B glycoprotein (gene/pseudogene)</fullName>
    </submittedName>
</protein>
<evidence type="ECO:0000256" key="3">
    <source>
        <dbReference type="ARBA" id="ARBA00022448"/>
    </source>
</evidence>
<feature type="transmembrane region" description="Helical" evidence="10">
    <location>
        <begin position="129"/>
        <end position="152"/>
    </location>
</feature>
<comment type="similarity">
    <text evidence="2">Belongs to the ammonium transporter (TC 2.A.49) family. Rh subfamily.</text>
</comment>
<keyword evidence="6 10" id="KW-1133">Transmembrane helix</keyword>
<accession>A0A8B9J0Q1</accession>
<evidence type="ECO:0000313" key="13">
    <source>
        <dbReference type="Proteomes" id="UP000694522"/>
    </source>
</evidence>
<evidence type="ECO:0000256" key="7">
    <source>
        <dbReference type="ARBA" id="ARBA00023136"/>
    </source>
</evidence>
<dbReference type="GO" id="GO:0005886">
    <property type="term" value="C:plasma membrane"/>
    <property type="evidence" value="ECO:0007669"/>
    <property type="project" value="UniProtKB-SubCell"/>
</dbReference>
<keyword evidence="9" id="KW-0325">Glycoprotein</keyword>
<evidence type="ECO:0000256" key="2">
    <source>
        <dbReference type="ARBA" id="ARBA00011036"/>
    </source>
</evidence>
<evidence type="ECO:0000256" key="4">
    <source>
        <dbReference type="ARBA" id="ARBA00022475"/>
    </source>
</evidence>
<dbReference type="InterPro" id="IPR029020">
    <property type="entry name" value="Ammonium/urea_transptr"/>
</dbReference>
<dbReference type="GO" id="GO:0008519">
    <property type="term" value="F:ammonium channel activity"/>
    <property type="evidence" value="ECO:0007669"/>
    <property type="project" value="InterPro"/>
</dbReference>
<dbReference type="GO" id="GO:0097272">
    <property type="term" value="P:ammonium homeostasis"/>
    <property type="evidence" value="ECO:0007669"/>
    <property type="project" value="TreeGrafter"/>
</dbReference>
<dbReference type="PANTHER" id="PTHR11730">
    <property type="entry name" value="AMMONIUM TRANSPORTER"/>
    <property type="match status" value="1"/>
</dbReference>
<keyword evidence="8" id="KW-0924">Ammonia transport</keyword>
<dbReference type="Pfam" id="PF00909">
    <property type="entry name" value="Ammonium_transp"/>
    <property type="match status" value="1"/>
</dbReference>
<feature type="transmembrane region" description="Helical" evidence="10">
    <location>
        <begin position="106"/>
        <end position="122"/>
    </location>
</feature>
<evidence type="ECO:0000256" key="6">
    <source>
        <dbReference type="ARBA" id="ARBA00022989"/>
    </source>
</evidence>
<evidence type="ECO:0000256" key="9">
    <source>
        <dbReference type="ARBA" id="ARBA00023180"/>
    </source>
</evidence>
<evidence type="ECO:0000256" key="5">
    <source>
        <dbReference type="ARBA" id="ARBA00022692"/>
    </source>
</evidence>
<keyword evidence="5 10" id="KW-0812">Transmembrane</keyword>
<evidence type="ECO:0000256" key="10">
    <source>
        <dbReference type="SAM" id="Phobius"/>
    </source>
</evidence>
<organism evidence="12 13">
    <name type="scientific">Amazona collaria</name>
    <name type="common">yellow-billed parrot</name>
    <dbReference type="NCBI Taxonomy" id="241587"/>
    <lineage>
        <taxon>Eukaryota</taxon>
        <taxon>Metazoa</taxon>
        <taxon>Chordata</taxon>
        <taxon>Craniata</taxon>
        <taxon>Vertebrata</taxon>
        <taxon>Euteleostomi</taxon>
        <taxon>Archelosauria</taxon>
        <taxon>Archosauria</taxon>
        <taxon>Dinosauria</taxon>
        <taxon>Saurischia</taxon>
        <taxon>Theropoda</taxon>
        <taxon>Coelurosauria</taxon>
        <taxon>Aves</taxon>
        <taxon>Neognathae</taxon>
        <taxon>Neoaves</taxon>
        <taxon>Telluraves</taxon>
        <taxon>Australaves</taxon>
        <taxon>Psittaciformes</taxon>
        <taxon>Psittacidae</taxon>
        <taxon>Amazona</taxon>
    </lineage>
</organism>
<feature type="transmembrane region" description="Helical" evidence="10">
    <location>
        <begin position="321"/>
        <end position="344"/>
    </location>
</feature>
<feature type="transmembrane region" description="Helical" evidence="10">
    <location>
        <begin position="280"/>
        <end position="301"/>
    </location>
</feature>
<dbReference type="AlphaFoldDB" id="A0A8B9J0Q1"/>
<proteinExistence type="inferred from homology"/>
<reference evidence="12" key="2">
    <citation type="submission" date="2025-09" db="UniProtKB">
        <authorList>
            <consortium name="Ensembl"/>
        </authorList>
    </citation>
    <scope>IDENTIFICATION</scope>
</reference>
<dbReference type="Ensembl" id="ENSACOT00000020070.1">
    <property type="protein sequence ID" value="ENSACOP00000019376.1"/>
    <property type="gene ID" value="ENSACOG00000013316.1"/>
</dbReference>
<reference evidence="12" key="1">
    <citation type="submission" date="2025-08" db="UniProtKB">
        <authorList>
            <consortium name="Ensembl"/>
        </authorList>
    </citation>
    <scope>IDENTIFICATION</scope>
</reference>
<comment type="subcellular location">
    <subcellularLocation>
        <location evidence="1">Cell membrane</location>
        <topology evidence="1">Multi-pass membrane protein</topology>
    </subcellularLocation>
</comment>
<feature type="transmembrane region" description="Helical" evidence="10">
    <location>
        <begin position="224"/>
        <end position="248"/>
    </location>
</feature>